<proteinExistence type="inferred from homology"/>
<dbReference type="InterPro" id="IPR036220">
    <property type="entry name" value="UDP-Glc/GDP-Man_DH_C_sf"/>
</dbReference>
<protein>
    <recommendedName>
        <fullName evidence="4 9">UDP-glucose 6-dehydrogenase</fullName>
        <ecNumber evidence="3 9">1.1.1.22</ecNumber>
    </recommendedName>
</protein>
<evidence type="ECO:0000256" key="7">
    <source>
        <dbReference type="ARBA" id="ARBA00047473"/>
    </source>
</evidence>
<dbReference type="Proteomes" id="UP000184231">
    <property type="component" value="Unassembled WGS sequence"/>
</dbReference>
<dbReference type="SMART" id="SM00984">
    <property type="entry name" value="UDPG_MGDP_dh_C"/>
    <property type="match status" value="1"/>
</dbReference>
<feature type="domain" description="UDP-glucose/GDP-mannose dehydrogenase C-terminal" evidence="13">
    <location>
        <begin position="321"/>
        <end position="426"/>
    </location>
</feature>
<evidence type="ECO:0000256" key="12">
    <source>
        <dbReference type="PIRSR" id="PIRSR500134-3"/>
    </source>
</evidence>
<dbReference type="InterPro" id="IPR036291">
    <property type="entry name" value="NAD(P)-bd_dom_sf"/>
</dbReference>
<feature type="binding site" evidence="11">
    <location>
        <position position="264"/>
    </location>
    <ligand>
        <name>substrate</name>
    </ligand>
</feature>
<dbReference type="Gene3D" id="3.40.50.720">
    <property type="entry name" value="NAD(P)-binding Rossmann-like Domain"/>
    <property type="match status" value="2"/>
</dbReference>
<gene>
    <name evidence="14" type="ORF">SAMN04487911_12638</name>
</gene>
<dbReference type="PANTHER" id="PTHR43750">
    <property type="entry name" value="UDP-GLUCOSE 6-DEHYDROGENASE TUAD"/>
    <property type="match status" value="1"/>
</dbReference>
<evidence type="ECO:0000313" key="15">
    <source>
        <dbReference type="Proteomes" id="UP000184231"/>
    </source>
</evidence>
<dbReference type="STRING" id="558155.SAMN04487911_12638"/>
<comment type="similarity">
    <text evidence="2 9">Belongs to the UDP-glucose/GDP-mannose dehydrogenase family.</text>
</comment>
<reference evidence="14 15" key="1">
    <citation type="submission" date="2016-11" db="EMBL/GenBank/DDBJ databases">
        <authorList>
            <person name="Jaros S."/>
            <person name="Januszkiewicz K."/>
            <person name="Wedrychowicz H."/>
        </authorList>
    </citation>
    <scope>NUCLEOTIDE SEQUENCE [LARGE SCALE GENOMIC DNA]</scope>
    <source>
        <strain evidence="14 15">CGMCC 1.8863</strain>
    </source>
</reference>
<feature type="binding site" evidence="12">
    <location>
        <position position="86"/>
    </location>
    <ligand>
        <name>NAD(+)</name>
        <dbReference type="ChEBI" id="CHEBI:57540"/>
    </ligand>
</feature>
<dbReference type="InterPro" id="IPR008927">
    <property type="entry name" value="6-PGluconate_DH-like_C_sf"/>
</dbReference>
<dbReference type="RefSeq" id="WP_084668510.1">
    <property type="nucleotide sequence ID" value="NZ_FQYX01000026.1"/>
</dbReference>
<dbReference type="EMBL" id="FQYX01000026">
    <property type="protein sequence ID" value="SHJ59487.1"/>
    <property type="molecule type" value="Genomic_DNA"/>
</dbReference>
<evidence type="ECO:0000259" key="13">
    <source>
        <dbReference type="SMART" id="SM00984"/>
    </source>
</evidence>
<dbReference type="GO" id="GO:0006065">
    <property type="term" value="P:UDP-glucuronate biosynthetic process"/>
    <property type="evidence" value="ECO:0007669"/>
    <property type="project" value="UniProtKB-UniPathway"/>
</dbReference>
<evidence type="ECO:0000256" key="8">
    <source>
        <dbReference type="ARBA" id="ARBA00053241"/>
    </source>
</evidence>
<evidence type="ECO:0000256" key="11">
    <source>
        <dbReference type="PIRSR" id="PIRSR500134-2"/>
    </source>
</evidence>
<dbReference type="EC" id="1.1.1.22" evidence="3 9"/>
<accession>A0A1M6KKI0</accession>
<dbReference type="GO" id="GO:0000271">
    <property type="term" value="P:polysaccharide biosynthetic process"/>
    <property type="evidence" value="ECO:0007669"/>
    <property type="project" value="InterPro"/>
</dbReference>
<dbReference type="GO" id="GO:0003979">
    <property type="term" value="F:UDP-glucose 6-dehydrogenase activity"/>
    <property type="evidence" value="ECO:0007669"/>
    <property type="project" value="UniProtKB-EC"/>
</dbReference>
<dbReference type="PIRSF" id="PIRSF000124">
    <property type="entry name" value="UDPglc_GDPman_dh"/>
    <property type="match status" value="1"/>
</dbReference>
<dbReference type="PIRSF" id="PIRSF500134">
    <property type="entry name" value="UDPglc_DH_bac"/>
    <property type="match status" value="1"/>
</dbReference>
<evidence type="ECO:0000256" key="9">
    <source>
        <dbReference type="PIRNR" id="PIRNR000124"/>
    </source>
</evidence>
<dbReference type="SUPFAM" id="SSF51735">
    <property type="entry name" value="NAD(P)-binding Rossmann-fold domains"/>
    <property type="match status" value="1"/>
</dbReference>
<dbReference type="SUPFAM" id="SSF52413">
    <property type="entry name" value="UDP-glucose/GDP-mannose dehydrogenase C-terminal domain"/>
    <property type="match status" value="1"/>
</dbReference>
<sequence length="467" mass="52185">MNLTVVGTGYVGLVSGTCFAEMGNTVTCIDIDSKKINNLKKGIIPIYEPGLEAMVMRNVQNKTLQFSTDLSVHLDKIDVVFIAVGTPMGDDGSADLQYVLQVAKEIGRHMTHPMIIVDKSTVPVGTADKVKRTIQEELNIRKLSIDFDVVSNPEFLKEGDAINDFMKPDRVVIGADNEEAAKKMRTLYSPFFRSSADRLILMDVRSAEMTKYVANAMLATKISFMNEIANICELVGADVNKVRIGIGSDSRIGYSFIYPGSGYGGSCFPKDVKALKRTAEEHGYTANLISSVETVNDKQKLIIAQKVVKRFGEDLKGKTFAIWGLAFKPETDDMREAPAIYTIRELTNRGAKIQAYDPKAMDEAKDFYLKDIKSISYHSSKYETLQNADAMILLTEWKEFRSPDFEEIKVQLKQPIIFDGRNQYNDTQMDELGIEYFQIGKQTYSKSNSSSPKLHDNNLEAVALKKS</sequence>
<feature type="binding site" evidence="12">
    <location>
        <position position="270"/>
    </location>
    <ligand>
        <name>NAD(+)</name>
        <dbReference type="ChEBI" id="CHEBI:57540"/>
    </ligand>
</feature>
<feature type="active site" description="Nucleophile" evidence="10">
    <location>
        <position position="267"/>
    </location>
</feature>
<dbReference type="Pfam" id="PF03720">
    <property type="entry name" value="UDPG_MGDP_dh_C"/>
    <property type="match status" value="1"/>
</dbReference>
<evidence type="ECO:0000256" key="10">
    <source>
        <dbReference type="PIRSR" id="PIRSR500134-1"/>
    </source>
</evidence>
<dbReference type="FunFam" id="1.20.5.100:FF:000001">
    <property type="entry name" value="UDP-glucose 6-dehydrogenase"/>
    <property type="match status" value="1"/>
</dbReference>
<feature type="binding site" evidence="11">
    <location>
        <position position="328"/>
    </location>
    <ligand>
        <name>substrate</name>
    </ligand>
</feature>
<dbReference type="InterPro" id="IPR014027">
    <property type="entry name" value="UDP-Glc/GDP-Man_DH_C"/>
</dbReference>
<keyword evidence="6 9" id="KW-0520">NAD</keyword>
<feature type="binding site" evidence="11">
    <location>
        <begin position="256"/>
        <end position="260"/>
    </location>
    <ligand>
        <name>substrate</name>
    </ligand>
</feature>
<comment type="pathway">
    <text evidence="1">Nucleotide-sugar biosynthesis; UDP-alpha-D-glucuronate biosynthesis; UDP-alpha-D-glucuronate from UDP-alpha-D-glucose: step 1/1.</text>
</comment>
<feature type="binding site" evidence="11">
    <location>
        <position position="211"/>
    </location>
    <ligand>
        <name>substrate</name>
    </ligand>
</feature>
<comment type="function">
    <text evidence="8">Catalyzes the conversion of UDP-glucose into UDP-glucuronate, one of the precursors of teichuronic acid.</text>
</comment>
<feature type="binding site" evidence="11">
    <location>
        <begin position="155"/>
        <end position="158"/>
    </location>
    <ligand>
        <name>substrate</name>
    </ligand>
</feature>
<dbReference type="UniPathway" id="UPA00038">
    <property type="reaction ID" value="UER00491"/>
</dbReference>
<feature type="binding site" evidence="12">
    <location>
        <position position="158"/>
    </location>
    <ligand>
        <name>NAD(+)</name>
        <dbReference type="ChEBI" id="CHEBI:57540"/>
    </ligand>
</feature>
<dbReference type="SUPFAM" id="SSF48179">
    <property type="entry name" value="6-phosphogluconate dehydrogenase C-terminal domain-like"/>
    <property type="match status" value="1"/>
</dbReference>
<organism evidence="14 15">
    <name type="scientific">Arenibacter nanhaiticus</name>
    <dbReference type="NCBI Taxonomy" id="558155"/>
    <lineage>
        <taxon>Bacteria</taxon>
        <taxon>Pseudomonadati</taxon>
        <taxon>Bacteroidota</taxon>
        <taxon>Flavobacteriia</taxon>
        <taxon>Flavobacteriales</taxon>
        <taxon>Flavobacteriaceae</taxon>
        <taxon>Arenibacter</taxon>
    </lineage>
</organism>
<dbReference type="PANTHER" id="PTHR43750:SF3">
    <property type="entry name" value="UDP-GLUCOSE 6-DEHYDROGENASE TUAD"/>
    <property type="match status" value="1"/>
</dbReference>
<dbReference type="Gene3D" id="1.20.5.100">
    <property type="entry name" value="Cytochrome c1, transmembrane anchor, C-terminal"/>
    <property type="match status" value="1"/>
</dbReference>
<dbReference type="OrthoDB" id="9803238at2"/>
<feature type="binding site" evidence="12">
    <location>
        <position position="335"/>
    </location>
    <ligand>
        <name>NAD(+)</name>
        <dbReference type="ChEBI" id="CHEBI:57540"/>
    </ligand>
</feature>
<evidence type="ECO:0000256" key="6">
    <source>
        <dbReference type="ARBA" id="ARBA00023027"/>
    </source>
</evidence>
<dbReference type="InterPro" id="IPR001732">
    <property type="entry name" value="UDP-Glc/GDP-Man_DH_N"/>
</dbReference>
<dbReference type="InterPro" id="IPR014026">
    <property type="entry name" value="UDP-Glc/GDP-Man_DH_dimer"/>
</dbReference>
<dbReference type="Pfam" id="PF03721">
    <property type="entry name" value="UDPG_MGDP_dh_N"/>
    <property type="match status" value="1"/>
</dbReference>
<evidence type="ECO:0000256" key="5">
    <source>
        <dbReference type="ARBA" id="ARBA00023002"/>
    </source>
</evidence>
<feature type="binding site" evidence="12">
    <location>
        <position position="121"/>
    </location>
    <ligand>
        <name>NAD(+)</name>
        <dbReference type="ChEBI" id="CHEBI:57540"/>
    </ligand>
</feature>
<evidence type="ECO:0000256" key="4">
    <source>
        <dbReference type="ARBA" id="ARBA00015132"/>
    </source>
</evidence>
<name>A0A1M6KKI0_9FLAO</name>
<dbReference type="InterPro" id="IPR028357">
    <property type="entry name" value="UDPglc_DH_bac"/>
</dbReference>
<dbReference type="AlphaFoldDB" id="A0A1M6KKI0"/>
<evidence type="ECO:0000256" key="3">
    <source>
        <dbReference type="ARBA" id="ARBA00012954"/>
    </source>
</evidence>
<comment type="catalytic activity">
    <reaction evidence="7 9">
        <text>UDP-alpha-D-glucose + 2 NAD(+) + H2O = UDP-alpha-D-glucuronate + 2 NADH + 3 H(+)</text>
        <dbReference type="Rhea" id="RHEA:23596"/>
        <dbReference type="ChEBI" id="CHEBI:15377"/>
        <dbReference type="ChEBI" id="CHEBI:15378"/>
        <dbReference type="ChEBI" id="CHEBI:57540"/>
        <dbReference type="ChEBI" id="CHEBI:57945"/>
        <dbReference type="ChEBI" id="CHEBI:58052"/>
        <dbReference type="ChEBI" id="CHEBI:58885"/>
        <dbReference type="EC" id="1.1.1.22"/>
    </reaction>
</comment>
<keyword evidence="15" id="KW-1185">Reference proteome</keyword>
<dbReference type="InterPro" id="IPR017476">
    <property type="entry name" value="UDP-Glc/GDP-Man"/>
</dbReference>
<feature type="binding site" evidence="12">
    <location>
        <position position="35"/>
    </location>
    <ligand>
        <name>NAD(+)</name>
        <dbReference type="ChEBI" id="CHEBI:57540"/>
    </ligand>
</feature>
<evidence type="ECO:0000256" key="1">
    <source>
        <dbReference type="ARBA" id="ARBA00004701"/>
    </source>
</evidence>
<dbReference type="Pfam" id="PF00984">
    <property type="entry name" value="UDPG_MGDP_dh"/>
    <property type="match status" value="1"/>
</dbReference>
<evidence type="ECO:0000256" key="2">
    <source>
        <dbReference type="ARBA" id="ARBA00006601"/>
    </source>
</evidence>
<evidence type="ECO:0000313" key="14">
    <source>
        <dbReference type="EMBL" id="SHJ59487.1"/>
    </source>
</evidence>
<feature type="binding site" evidence="12">
    <location>
        <position position="30"/>
    </location>
    <ligand>
        <name>NAD(+)</name>
        <dbReference type="ChEBI" id="CHEBI:57540"/>
    </ligand>
</feature>
<keyword evidence="5 9" id="KW-0560">Oxidoreductase</keyword>
<dbReference type="GO" id="GO:0051287">
    <property type="term" value="F:NAD binding"/>
    <property type="evidence" value="ECO:0007669"/>
    <property type="project" value="InterPro"/>
</dbReference>
<dbReference type="NCBIfam" id="TIGR03026">
    <property type="entry name" value="NDP-sugDHase"/>
    <property type="match status" value="1"/>
</dbReference>